<dbReference type="AlphaFoldDB" id="A0A2K4ZE76"/>
<sequence>MNNDKKSVIAFWLCLMLMAAVFMGGCGRKEEEVPASAVRLEDIAEEMEPESREMQKETNEEEGEEEAAGQDSSAASENNTGGMRPGTDDSPAGETEPAEVLDGESPKEPEEEAESEQESSAPAEPGEALAEQNGYIVAIDAGHQQKGNSEKEPVGPGATETKAKVAGGTSGATSGLKEYELTLMVAEKLEDELTERGYQVVMIRTTHDVNMSNSERAQVANDAGAHAFIRVHANGSENTSVSGAMTICQTASNPYNGNLYQESRDLSDDVLDELVAATGCKKQYVWETDTMSGINWCTVPVTIVEMGYMTNPEEDTLMATEEYQEKIADGIANGIDKFLRSTD</sequence>
<gene>
    <name evidence="4" type="primary">cwlD_1</name>
    <name evidence="4" type="ORF">AMURIS_01472</name>
</gene>
<name>A0A2K4ZE76_9FIRM</name>
<keyword evidence="5" id="KW-1185">Reference proteome</keyword>
<evidence type="ECO:0000256" key="1">
    <source>
        <dbReference type="ARBA" id="ARBA00022801"/>
    </source>
</evidence>
<dbReference type="PANTHER" id="PTHR30404:SF0">
    <property type="entry name" value="N-ACETYLMURAMOYL-L-ALANINE AMIDASE AMIC"/>
    <property type="match status" value="1"/>
</dbReference>
<dbReference type="SUPFAM" id="SSF53187">
    <property type="entry name" value="Zn-dependent exopeptidases"/>
    <property type="match status" value="1"/>
</dbReference>
<evidence type="ECO:0000256" key="2">
    <source>
        <dbReference type="SAM" id="MobiDB-lite"/>
    </source>
</evidence>
<organism evidence="4 5">
    <name type="scientific">Acetatifactor muris</name>
    <dbReference type="NCBI Taxonomy" id="879566"/>
    <lineage>
        <taxon>Bacteria</taxon>
        <taxon>Bacillati</taxon>
        <taxon>Bacillota</taxon>
        <taxon>Clostridia</taxon>
        <taxon>Lachnospirales</taxon>
        <taxon>Lachnospiraceae</taxon>
        <taxon>Acetatifactor</taxon>
    </lineage>
</organism>
<feature type="region of interest" description="Disordered" evidence="2">
    <location>
        <begin position="30"/>
        <end position="127"/>
    </location>
</feature>
<reference evidence="4 5" key="1">
    <citation type="submission" date="2018-01" db="EMBL/GenBank/DDBJ databases">
        <authorList>
            <person name="Gaut B.S."/>
            <person name="Morton B.R."/>
            <person name="Clegg M.T."/>
            <person name="Duvall M.R."/>
        </authorList>
    </citation>
    <scope>NUCLEOTIDE SEQUENCE [LARGE SCALE GENOMIC DNA]</scope>
    <source>
        <strain evidence="4">GP69</strain>
    </source>
</reference>
<feature type="compositionally biased region" description="Low complexity" evidence="2">
    <location>
        <begin position="118"/>
        <end position="127"/>
    </location>
</feature>
<dbReference type="CDD" id="cd02696">
    <property type="entry name" value="MurNAc-LAA"/>
    <property type="match status" value="1"/>
</dbReference>
<dbReference type="GO" id="GO:0009253">
    <property type="term" value="P:peptidoglycan catabolic process"/>
    <property type="evidence" value="ECO:0007669"/>
    <property type="project" value="InterPro"/>
</dbReference>
<keyword evidence="1 4" id="KW-0378">Hydrolase</keyword>
<dbReference type="PROSITE" id="PS51257">
    <property type="entry name" value="PROKAR_LIPOPROTEIN"/>
    <property type="match status" value="1"/>
</dbReference>
<dbReference type="SMART" id="SM00646">
    <property type="entry name" value="Ami_3"/>
    <property type="match status" value="1"/>
</dbReference>
<protein>
    <submittedName>
        <fullName evidence="4">Germination-specific N-acetylmuramoyl-L-alanine amidase</fullName>
        <ecNumber evidence="4">3.5.1.28</ecNumber>
    </submittedName>
</protein>
<dbReference type="GO" id="GO:0030288">
    <property type="term" value="C:outer membrane-bounded periplasmic space"/>
    <property type="evidence" value="ECO:0007669"/>
    <property type="project" value="TreeGrafter"/>
</dbReference>
<dbReference type="Gene3D" id="3.40.630.40">
    <property type="entry name" value="Zn-dependent exopeptidases"/>
    <property type="match status" value="1"/>
</dbReference>
<dbReference type="RefSeq" id="WP_242982348.1">
    <property type="nucleotide sequence ID" value="NZ_JANJZD010000006.1"/>
</dbReference>
<evidence type="ECO:0000313" key="5">
    <source>
        <dbReference type="Proteomes" id="UP000236311"/>
    </source>
</evidence>
<feature type="compositionally biased region" description="Basic and acidic residues" evidence="2">
    <location>
        <begin position="49"/>
        <end position="58"/>
    </location>
</feature>
<feature type="region of interest" description="Disordered" evidence="2">
    <location>
        <begin position="143"/>
        <end position="173"/>
    </location>
</feature>
<dbReference type="GO" id="GO:0008745">
    <property type="term" value="F:N-acetylmuramoyl-L-alanine amidase activity"/>
    <property type="evidence" value="ECO:0007669"/>
    <property type="project" value="UniProtKB-EC"/>
</dbReference>
<dbReference type="InterPro" id="IPR050695">
    <property type="entry name" value="N-acetylmuramoyl_amidase_3"/>
</dbReference>
<proteinExistence type="predicted"/>
<evidence type="ECO:0000313" key="4">
    <source>
        <dbReference type="EMBL" id="SOY28761.1"/>
    </source>
</evidence>
<dbReference type="PANTHER" id="PTHR30404">
    <property type="entry name" value="N-ACETYLMURAMOYL-L-ALANINE AMIDASE"/>
    <property type="match status" value="1"/>
</dbReference>
<accession>A0A2K4ZE76</accession>
<dbReference type="EC" id="3.5.1.28" evidence="4"/>
<dbReference type="InterPro" id="IPR002508">
    <property type="entry name" value="MurNAc-LAA_cat"/>
</dbReference>
<dbReference type="Pfam" id="PF01520">
    <property type="entry name" value="Amidase_3"/>
    <property type="match status" value="1"/>
</dbReference>
<dbReference type="Proteomes" id="UP000236311">
    <property type="component" value="Unassembled WGS sequence"/>
</dbReference>
<feature type="domain" description="MurNAc-LAA" evidence="3">
    <location>
        <begin position="217"/>
        <end position="336"/>
    </location>
</feature>
<evidence type="ECO:0000259" key="3">
    <source>
        <dbReference type="SMART" id="SM00646"/>
    </source>
</evidence>
<dbReference type="EMBL" id="OFSM01000006">
    <property type="protein sequence ID" value="SOY28761.1"/>
    <property type="molecule type" value="Genomic_DNA"/>
</dbReference>
<feature type="compositionally biased region" description="Acidic residues" evidence="2">
    <location>
        <begin position="59"/>
        <end position="68"/>
    </location>
</feature>